<accession>A0A5Z8LJ21</accession>
<dbReference type="GO" id="GO:0043709">
    <property type="term" value="P:cell adhesion involved in single-species biofilm formation"/>
    <property type="evidence" value="ECO:0007669"/>
    <property type="project" value="TreeGrafter"/>
</dbReference>
<reference evidence="8" key="1">
    <citation type="submission" date="2018-07" db="EMBL/GenBank/DDBJ databases">
        <authorList>
            <consortium name="PulseNet: The National Subtyping Network for Foodborne Disease Surveillance"/>
            <person name="Tarr C.L."/>
            <person name="Trees E."/>
            <person name="Katz L.S."/>
            <person name="Carleton-Romer H.A."/>
            <person name="Stroika S."/>
            <person name="Kucerova Z."/>
            <person name="Roache K.F."/>
            <person name="Sabol A.L."/>
            <person name="Besser J."/>
            <person name="Gerner-Smidt P."/>
        </authorList>
    </citation>
    <scope>NUCLEOTIDE SEQUENCE</scope>
    <source>
        <strain evidence="8">PNUSAS014625</strain>
    </source>
</reference>
<evidence type="ECO:0000256" key="1">
    <source>
        <dbReference type="ARBA" id="ARBA00001946"/>
    </source>
</evidence>
<organism evidence="8">
    <name type="scientific">Salmonella enterica</name>
    <name type="common">Salmonella choleraesuis</name>
    <dbReference type="NCBI Taxonomy" id="28901"/>
    <lineage>
        <taxon>Bacteria</taxon>
        <taxon>Pseudomonadati</taxon>
        <taxon>Pseudomonadota</taxon>
        <taxon>Gammaproteobacteria</taxon>
        <taxon>Enterobacterales</taxon>
        <taxon>Enterobacteriaceae</taxon>
        <taxon>Salmonella</taxon>
    </lineage>
</organism>
<comment type="pathway">
    <text evidence="2">Purine metabolism; 3',5'-cyclic di-GMP biosynthesis.</text>
</comment>
<evidence type="ECO:0000259" key="7">
    <source>
        <dbReference type="PROSITE" id="PS50887"/>
    </source>
</evidence>
<dbReference type="NCBIfam" id="TIGR00254">
    <property type="entry name" value="GGDEF"/>
    <property type="match status" value="1"/>
</dbReference>
<sequence>MDKPHRFHRYRIICIVVSMIVFLLLSIITCGLYSMWIKERISAVKVALIDHGLAIANVSEYRRNFTVNMLSSIVQKSDVAVLQDLLRETNSTMPPPPYLYYIETILMHEGRCYSIQLNDNSICNNLMSSLLFLQRFNSGFIRVKGIVYEYYVHLLSAKSNLLFLLRPERHLNRLRIQNEDNDNLLMAIFYRGKLIAGDKFKDSDAVFSKVVSTQGFAYMPNSIYYFAYKKDAFIKGCFLLVFISGVIAAVFFMFCNLLITNIIARGYKEKRVIVEGVNTLPIEDGLFFNETDMRKIQSIYHSTIFDELTGAYGRKSFDDDIQELIKQKGSLCLFDVDKFKSINDGFGHLFGDEVLKRVVSIVREKIIGGRVYRFGGDEFAVIFYGNNFSELLNCMKGLTSFYVGGCHCSCSIGIAKTDECDTAASLKRLADKRLYNSKENGRAMITWY</sequence>
<feature type="transmembrane region" description="Helical" evidence="6">
    <location>
        <begin position="12"/>
        <end position="36"/>
    </location>
</feature>
<keyword evidence="4" id="KW-0342">GTP-binding</keyword>
<keyword evidence="6" id="KW-0812">Transmembrane</keyword>
<comment type="catalytic activity">
    <reaction evidence="5">
        <text>2 GTP = 3',3'-c-di-GMP + 2 diphosphate</text>
        <dbReference type="Rhea" id="RHEA:24898"/>
        <dbReference type="ChEBI" id="CHEBI:33019"/>
        <dbReference type="ChEBI" id="CHEBI:37565"/>
        <dbReference type="ChEBI" id="CHEBI:58805"/>
        <dbReference type="EC" id="2.7.7.65"/>
    </reaction>
</comment>
<dbReference type="InterPro" id="IPR000160">
    <property type="entry name" value="GGDEF_dom"/>
</dbReference>
<dbReference type="GO" id="GO:0005886">
    <property type="term" value="C:plasma membrane"/>
    <property type="evidence" value="ECO:0007669"/>
    <property type="project" value="TreeGrafter"/>
</dbReference>
<dbReference type="PROSITE" id="PS50887">
    <property type="entry name" value="GGDEF"/>
    <property type="match status" value="1"/>
</dbReference>
<keyword evidence="6" id="KW-1133">Transmembrane helix</keyword>
<feature type="transmembrane region" description="Helical" evidence="6">
    <location>
        <begin position="238"/>
        <end position="264"/>
    </location>
</feature>
<dbReference type="Gene3D" id="3.30.70.270">
    <property type="match status" value="1"/>
</dbReference>
<dbReference type="InterPro" id="IPR043128">
    <property type="entry name" value="Rev_trsase/Diguanyl_cyclase"/>
</dbReference>
<evidence type="ECO:0000313" key="8">
    <source>
        <dbReference type="EMBL" id="EBS7105478.1"/>
    </source>
</evidence>
<keyword evidence="4" id="KW-0547">Nucleotide-binding</keyword>
<dbReference type="SUPFAM" id="SSF55073">
    <property type="entry name" value="Nucleotide cyclase"/>
    <property type="match status" value="1"/>
</dbReference>
<gene>
    <name evidence="8" type="ORF">CDB15_24090</name>
</gene>
<feature type="domain" description="GGDEF" evidence="7">
    <location>
        <begin position="327"/>
        <end position="448"/>
    </location>
</feature>
<dbReference type="AlphaFoldDB" id="A0A5Z8LJ21"/>
<dbReference type="GO" id="GO:1902201">
    <property type="term" value="P:negative regulation of bacterial-type flagellum-dependent cell motility"/>
    <property type="evidence" value="ECO:0007669"/>
    <property type="project" value="TreeGrafter"/>
</dbReference>
<dbReference type="PANTHER" id="PTHR45138:SF24">
    <property type="entry name" value="DIGUANYLATE CYCLASE DGCC-RELATED"/>
    <property type="match status" value="1"/>
</dbReference>
<protein>
    <recommendedName>
        <fullName evidence="3">diguanylate cyclase</fullName>
        <ecNumber evidence="3">2.7.7.65</ecNumber>
    </recommendedName>
</protein>
<evidence type="ECO:0000256" key="5">
    <source>
        <dbReference type="ARBA" id="ARBA00034247"/>
    </source>
</evidence>
<name>A0A5Z8LJ21_SALER</name>
<dbReference type="GO" id="GO:0005525">
    <property type="term" value="F:GTP binding"/>
    <property type="evidence" value="ECO:0007669"/>
    <property type="project" value="UniProtKB-KW"/>
</dbReference>
<dbReference type="GO" id="GO:0052621">
    <property type="term" value="F:diguanylate cyclase activity"/>
    <property type="evidence" value="ECO:0007669"/>
    <property type="project" value="UniProtKB-EC"/>
</dbReference>
<dbReference type="PANTHER" id="PTHR45138">
    <property type="entry name" value="REGULATORY COMPONENTS OF SENSORY TRANSDUCTION SYSTEM"/>
    <property type="match status" value="1"/>
</dbReference>
<evidence type="ECO:0000256" key="4">
    <source>
        <dbReference type="ARBA" id="ARBA00023134"/>
    </source>
</evidence>
<evidence type="ECO:0000256" key="3">
    <source>
        <dbReference type="ARBA" id="ARBA00012528"/>
    </source>
</evidence>
<dbReference type="Pfam" id="PF00990">
    <property type="entry name" value="GGDEF"/>
    <property type="match status" value="1"/>
</dbReference>
<dbReference type="EC" id="2.7.7.65" evidence="3"/>
<dbReference type="EMBL" id="AAGWJE010000215">
    <property type="protein sequence ID" value="EBS7105478.1"/>
    <property type="molecule type" value="Genomic_DNA"/>
</dbReference>
<dbReference type="SMART" id="SM00267">
    <property type="entry name" value="GGDEF"/>
    <property type="match status" value="1"/>
</dbReference>
<comment type="cofactor">
    <cofactor evidence="1">
        <name>Mg(2+)</name>
        <dbReference type="ChEBI" id="CHEBI:18420"/>
    </cofactor>
</comment>
<proteinExistence type="predicted"/>
<dbReference type="CDD" id="cd01949">
    <property type="entry name" value="GGDEF"/>
    <property type="match status" value="1"/>
</dbReference>
<dbReference type="InterPro" id="IPR029787">
    <property type="entry name" value="Nucleotide_cyclase"/>
</dbReference>
<comment type="caution">
    <text evidence="8">The sequence shown here is derived from an EMBL/GenBank/DDBJ whole genome shotgun (WGS) entry which is preliminary data.</text>
</comment>
<keyword evidence="6" id="KW-0472">Membrane</keyword>
<evidence type="ECO:0000256" key="2">
    <source>
        <dbReference type="ARBA" id="ARBA00004665"/>
    </source>
</evidence>
<evidence type="ECO:0000256" key="6">
    <source>
        <dbReference type="SAM" id="Phobius"/>
    </source>
</evidence>
<dbReference type="InterPro" id="IPR033422">
    <property type="entry name" value="GAPES2"/>
</dbReference>
<dbReference type="InterPro" id="IPR050469">
    <property type="entry name" value="Diguanylate_Cyclase"/>
</dbReference>
<dbReference type="Pfam" id="PF17156">
    <property type="entry name" value="GAPES2"/>
    <property type="match status" value="1"/>
</dbReference>